<dbReference type="Proteomes" id="UP000053593">
    <property type="component" value="Unassembled WGS sequence"/>
</dbReference>
<gene>
    <name evidence="1" type="ORF">GYMLUDRAFT_784127</name>
</gene>
<keyword evidence="2" id="KW-1185">Reference proteome</keyword>
<dbReference type="EMBL" id="KN834797">
    <property type="protein sequence ID" value="KIK56558.1"/>
    <property type="molecule type" value="Genomic_DNA"/>
</dbReference>
<dbReference type="AlphaFoldDB" id="A0A0D0CMU8"/>
<reference evidence="1 2" key="1">
    <citation type="submission" date="2014-04" db="EMBL/GenBank/DDBJ databases">
        <title>Evolutionary Origins and Diversification of the Mycorrhizal Mutualists.</title>
        <authorList>
            <consortium name="DOE Joint Genome Institute"/>
            <consortium name="Mycorrhizal Genomics Consortium"/>
            <person name="Kohler A."/>
            <person name="Kuo A."/>
            <person name="Nagy L.G."/>
            <person name="Floudas D."/>
            <person name="Copeland A."/>
            <person name="Barry K.W."/>
            <person name="Cichocki N."/>
            <person name="Veneault-Fourrey C."/>
            <person name="LaButti K."/>
            <person name="Lindquist E.A."/>
            <person name="Lipzen A."/>
            <person name="Lundell T."/>
            <person name="Morin E."/>
            <person name="Murat C."/>
            <person name="Riley R."/>
            <person name="Ohm R."/>
            <person name="Sun H."/>
            <person name="Tunlid A."/>
            <person name="Henrissat B."/>
            <person name="Grigoriev I.V."/>
            <person name="Hibbett D.S."/>
            <person name="Martin F."/>
        </authorList>
    </citation>
    <scope>NUCLEOTIDE SEQUENCE [LARGE SCALE GENOMIC DNA]</scope>
    <source>
        <strain evidence="1 2">FD-317 M1</strain>
    </source>
</reference>
<protein>
    <submittedName>
        <fullName evidence="1">Uncharacterized protein</fullName>
    </submittedName>
</protein>
<accession>A0A0D0CMU8</accession>
<name>A0A0D0CMU8_9AGAR</name>
<dbReference type="HOGENOM" id="CLU_1428151_0_0_1"/>
<sequence>MEGWGRLKRLRVGSGLAFRALQRRRSFGQVPSSQRAMLYGCIHTQVYMGIFLAITHRVFSSGIFPVTHIWEYSDLKGPRCILSKEYLRLFRNRRCRFRTLGSLKEESRLDNRNFDRSCWLILVSKSSGIYPFTYANLVTVHSGCQPGQTSDVGRSNTVMVSPMNNPSVRYISWYLDEVRGNVFGIIYAME</sequence>
<organism evidence="1 2">
    <name type="scientific">Collybiopsis luxurians FD-317 M1</name>
    <dbReference type="NCBI Taxonomy" id="944289"/>
    <lineage>
        <taxon>Eukaryota</taxon>
        <taxon>Fungi</taxon>
        <taxon>Dikarya</taxon>
        <taxon>Basidiomycota</taxon>
        <taxon>Agaricomycotina</taxon>
        <taxon>Agaricomycetes</taxon>
        <taxon>Agaricomycetidae</taxon>
        <taxon>Agaricales</taxon>
        <taxon>Marasmiineae</taxon>
        <taxon>Omphalotaceae</taxon>
        <taxon>Collybiopsis</taxon>
        <taxon>Collybiopsis luxurians</taxon>
    </lineage>
</organism>
<proteinExistence type="predicted"/>
<evidence type="ECO:0000313" key="1">
    <source>
        <dbReference type="EMBL" id="KIK56558.1"/>
    </source>
</evidence>
<evidence type="ECO:0000313" key="2">
    <source>
        <dbReference type="Proteomes" id="UP000053593"/>
    </source>
</evidence>